<gene>
    <name evidence="2" type="ORF">PCOR1329_LOCUS80798</name>
</gene>
<organism evidence="2 3">
    <name type="scientific">Prorocentrum cordatum</name>
    <dbReference type="NCBI Taxonomy" id="2364126"/>
    <lineage>
        <taxon>Eukaryota</taxon>
        <taxon>Sar</taxon>
        <taxon>Alveolata</taxon>
        <taxon>Dinophyceae</taxon>
        <taxon>Prorocentrales</taxon>
        <taxon>Prorocentraceae</taxon>
        <taxon>Prorocentrum</taxon>
    </lineage>
</organism>
<reference evidence="2" key="1">
    <citation type="submission" date="2023-10" db="EMBL/GenBank/DDBJ databases">
        <authorList>
            <person name="Chen Y."/>
            <person name="Shah S."/>
            <person name="Dougan E. K."/>
            <person name="Thang M."/>
            <person name="Chan C."/>
        </authorList>
    </citation>
    <scope>NUCLEOTIDE SEQUENCE [LARGE SCALE GENOMIC DNA]</scope>
</reference>
<keyword evidence="3" id="KW-1185">Reference proteome</keyword>
<accession>A0ABN9XXR2</accession>
<keyword evidence="1" id="KW-0812">Transmembrane</keyword>
<proteinExistence type="predicted"/>
<dbReference type="EMBL" id="CAUYUJ010021485">
    <property type="protein sequence ID" value="CAK0904894.1"/>
    <property type="molecule type" value="Genomic_DNA"/>
</dbReference>
<comment type="caution">
    <text evidence="2">The sequence shown here is derived from an EMBL/GenBank/DDBJ whole genome shotgun (WGS) entry which is preliminary data.</text>
</comment>
<keyword evidence="1" id="KW-0472">Membrane</keyword>
<keyword evidence="1" id="KW-1133">Transmembrane helix</keyword>
<evidence type="ECO:0000256" key="1">
    <source>
        <dbReference type="SAM" id="Phobius"/>
    </source>
</evidence>
<feature type="transmembrane region" description="Helical" evidence="1">
    <location>
        <begin position="29"/>
        <end position="47"/>
    </location>
</feature>
<evidence type="ECO:0008006" key="4">
    <source>
        <dbReference type="Google" id="ProtNLM"/>
    </source>
</evidence>
<name>A0ABN9XXR2_9DINO</name>
<evidence type="ECO:0000313" key="3">
    <source>
        <dbReference type="Proteomes" id="UP001189429"/>
    </source>
</evidence>
<sequence>MRRLVVGGDAARGPCGVGKEGEPSGVEAAVLRIFLTVAIFFAVSLLLEHFAEERVSTSSRWLMDKVGLWGLFLAVLLADGLPQPFTYVPLIFLAVKGSAEKAAVFAVCAAASYVAAVAGYLIGANMRSCPCGGRFFRMLEKDYPAVGPLMEKKGALGVAVCAVLPVPLAAATWTAGAFEVRLLPSSSSRLPPPIAVFVLLSRGPQQQ</sequence>
<dbReference type="Proteomes" id="UP001189429">
    <property type="component" value="Unassembled WGS sequence"/>
</dbReference>
<protein>
    <recommendedName>
        <fullName evidence="4">SNARE associated Golgi protein</fullName>
    </recommendedName>
</protein>
<feature type="transmembrane region" description="Helical" evidence="1">
    <location>
        <begin position="102"/>
        <end position="122"/>
    </location>
</feature>
<evidence type="ECO:0000313" key="2">
    <source>
        <dbReference type="EMBL" id="CAK0904894.1"/>
    </source>
</evidence>
<feature type="transmembrane region" description="Helical" evidence="1">
    <location>
        <begin position="67"/>
        <end position="95"/>
    </location>
</feature>